<dbReference type="InterPro" id="IPR007505">
    <property type="entry name" value="PDDEXK_7"/>
</dbReference>
<organism evidence="2 3">
    <name type="scientific">Beggiatoa leptomitoformis</name>
    <dbReference type="NCBI Taxonomy" id="288004"/>
    <lineage>
        <taxon>Bacteria</taxon>
        <taxon>Pseudomonadati</taxon>
        <taxon>Pseudomonadota</taxon>
        <taxon>Gammaproteobacteria</taxon>
        <taxon>Thiotrichales</taxon>
        <taxon>Thiotrichaceae</taxon>
        <taxon>Beggiatoa</taxon>
    </lineage>
</organism>
<proteinExistence type="predicted"/>
<dbReference type="InterPro" id="IPR018633">
    <property type="entry name" value="DUF2357"/>
</dbReference>
<dbReference type="Proteomes" id="UP000234271">
    <property type="component" value="Chromosome"/>
</dbReference>
<dbReference type="OrthoDB" id="32195at2"/>
<feature type="domain" description="DUF2357" evidence="1">
    <location>
        <begin position="159"/>
        <end position="288"/>
    </location>
</feature>
<dbReference type="KEGG" id="blep:AL038_11350"/>
<dbReference type="Pfam" id="PF09823">
    <property type="entry name" value="DUF2357"/>
    <property type="match status" value="1"/>
</dbReference>
<gene>
    <name evidence="2" type="ORF">BLE401_12920</name>
</gene>
<reference evidence="3" key="1">
    <citation type="submission" date="2016-12" db="EMBL/GenBank/DDBJ databases">
        <title>Complete Genome Sequence of Beggiatoa leptomitiformis D-401.</title>
        <authorList>
            <person name="Fomenkov A."/>
            <person name="Vincze T."/>
            <person name="Grabovich M."/>
            <person name="Anton B.P."/>
            <person name="Dubinina G."/>
            <person name="Orlova M."/>
            <person name="Belousova E."/>
            <person name="Roberts R.J."/>
        </authorList>
    </citation>
    <scope>NUCLEOTIDE SEQUENCE [LARGE SCALE GENOMIC DNA]</scope>
    <source>
        <strain evidence="3">D-401</strain>
    </source>
</reference>
<dbReference type="Pfam" id="PF04411">
    <property type="entry name" value="PDDEXK_7"/>
    <property type="match status" value="1"/>
</dbReference>
<keyword evidence="3" id="KW-1185">Reference proteome</keyword>
<sequence length="507" mass="57439">MCDTPPLFYTEQGDLLDAPLEWSPCLLVLATALDDTTVVTLQGKRLELQKRRIQGTWRLVASLPRLGVGGYHLGLNGQIYVFTVQSSKLNPNEIEQLLIDLHYHLPASIALSLQRANVLVGGKVIEATQLTITSEINRLRNAIKGTSAYRGLCDLLPALQHAPHQHICTENQWQTAQSARRPHPAQLIYALQAHNLDAQQSIKRVLDQRSELTVDVYENQLVKTYLHQVRQALCRLRGIARCRVEVDALWQALLYAEHQAPFLQSVRLLTHLPQRETTVFQHVPLYQAVMLNYKLFQENISINLYNKSLELPLENLPVLYQLWGTLQILQALLTVGESEGYQVIKQALCVPDKLGWLVNILPNGKPALVLQHPIHHTTVSFIPERTYQQLGAGFQQRPDIAIEIENSVGELQVYLFDPKYKLDSHQDKPQKVDIDKMHAYRDAIRQRGKHVVRYAAILYPATTQQFTAEIAAFMAIPSQAEALQTQVQTCLRQALKIPLIADNNHNV</sequence>
<dbReference type="RefSeq" id="WP_062152927.1">
    <property type="nucleotide sequence ID" value="NZ_CP012373.2"/>
</dbReference>
<dbReference type="AlphaFoldDB" id="A0A2N9YG07"/>
<accession>A0A2N9YG07</accession>
<evidence type="ECO:0000313" key="2">
    <source>
        <dbReference type="EMBL" id="AUI69501.1"/>
    </source>
</evidence>
<evidence type="ECO:0000259" key="1">
    <source>
        <dbReference type="Pfam" id="PF09823"/>
    </source>
</evidence>
<name>A0A2N9YG07_9GAMM</name>
<protein>
    <submittedName>
        <fullName evidence="2">DUF2357 domain-containing protein</fullName>
    </submittedName>
</protein>
<evidence type="ECO:0000313" key="3">
    <source>
        <dbReference type="Proteomes" id="UP000234271"/>
    </source>
</evidence>
<dbReference type="EMBL" id="CP018889">
    <property type="protein sequence ID" value="AUI69501.1"/>
    <property type="molecule type" value="Genomic_DNA"/>
</dbReference>
<dbReference type="STRING" id="288004.AL038_11350"/>